<proteinExistence type="predicted"/>
<dbReference type="AlphaFoldDB" id="A0A1C3E5A0"/>
<accession>A0A1C3E5A0</accession>
<dbReference type="EMBL" id="LYDR01000152">
    <property type="protein sequence ID" value="ODA28431.1"/>
    <property type="molecule type" value="Genomic_DNA"/>
</dbReference>
<dbReference type="Proteomes" id="UP000094828">
    <property type="component" value="Unassembled WGS sequence"/>
</dbReference>
<dbReference type="STRING" id="1841610.A6X21_11940"/>
<organism evidence="1 2">
    <name type="scientific">Planctopirus hydrillae</name>
    <dbReference type="NCBI Taxonomy" id="1841610"/>
    <lineage>
        <taxon>Bacteria</taxon>
        <taxon>Pseudomonadati</taxon>
        <taxon>Planctomycetota</taxon>
        <taxon>Planctomycetia</taxon>
        <taxon>Planctomycetales</taxon>
        <taxon>Planctomycetaceae</taxon>
        <taxon>Planctopirus</taxon>
    </lineage>
</organism>
<evidence type="ECO:0000313" key="2">
    <source>
        <dbReference type="Proteomes" id="UP000094828"/>
    </source>
</evidence>
<sequence>MLTPGPHAFRLHPLHTALGGTALCGTTLGGTTLGGTTLGGTTLEALRKGVIFRHFYFKFSFGREAGVESLHSPPWPLEVTRTNAYEACLHDFQTCPSETTKVC</sequence>
<gene>
    <name evidence="1" type="ORF">A6X21_11940</name>
</gene>
<keyword evidence="2" id="KW-1185">Reference proteome</keyword>
<name>A0A1C3E5A0_9PLAN</name>
<evidence type="ECO:0000313" key="1">
    <source>
        <dbReference type="EMBL" id="ODA28431.1"/>
    </source>
</evidence>
<comment type="caution">
    <text evidence="1">The sequence shown here is derived from an EMBL/GenBank/DDBJ whole genome shotgun (WGS) entry which is preliminary data.</text>
</comment>
<protein>
    <submittedName>
        <fullName evidence="1">Uncharacterized protein</fullName>
    </submittedName>
</protein>
<reference evidence="1 2" key="1">
    <citation type="submission" date="2016-05" db="EMBL/GenBank/DDBJ databases">
        <title>Genomic and physiological characterization of Planctopirus sp. isolated from fresh water lake.</title>
        <authorList>
            <person name="Subhash Y."/>
            <person name="Ramana C."/>
        </authorList>
    </citation>
    <scope>NUCLEOTIDE SEQUENCE [LARGE SCALE GENOMIC DNA]</scope>
    <source>
        <strain evidence="1 2">JC280</strain>
    </source>
</reference>